<keyword evidence="1" id="KW-0812">Transmembrane</keyword>
<keyword evidence="3" id="KW-1185">Reference proteome</keyword>
<evidence type="ECO:0000313" key="2">
    <source>
        <dbReference type="EMBL" id="KAK9118240.1"/>
    </source>
</evidence>
<organism evidence="2 3">
    <name type="scientific">Stephania cephalantha</name>
    <dbReference type="NCBI Taxonomy" id="152367"/>
    <lineage>
        <taxon>Eukaryota</taxon>
        <taxon>Viridiplantae</taxon>
        <taxon>Streptophyta</taxon>
        <taxon>Embryophyta</taxon>
        <taxon>Tracheophyta</taxon>
        <taxon>Spermatophyta</taxon>
        <taxon>Magnoliopsida</taxon>
        <taxon>Ranunculales</taxon>
        <taxon>Menispermaceae</taxon>
        <taxon>Menispermoideae</taxon>
        <taxon>Cissampelideae</taxon>
        <taxon>Stephania</taxon>
    </lineage>
</organism>
<gene>
    <name evidence="2" type="ORF">Scep_016333</name>
</gene>
<feature type="transmembrane region" description="Helical" evidence="1">
    <location>
        <begin position="22"/>
        <end position="41"/>
    </location>
</feature>
<dbReference type="Proteomes" id="UP001419268">
    <property type="component" value="Unassembled WGS sequence"/>
</dbReference>
<dbReference type="EMBL" id="JBBNAG010000007">
    <property type="protein sequence ID" value="KAK9118240.1"/>
    <property type="molecule type" value="Genomic_DNA"/>
</dbReference>
<dbReference type="AlphaFoldDB" id="A0AAP0NUJ0"/>
<protein>
    <submittedName>
        <fullName evidence="2">Uncharacterized protein</fullName>
    </submittedName>
</protein>
<comment type="caution">
    <text evidence="2">The sequence shown here is derived from an EMBL/GenBank/DDBJ whole genome shotgun (WGS) entry which is preliminary data.</text>
</comment>
<sequence>MESPNQHAVQGLRLTLFLISQLQHQIFLLFLRCIVWLAIVFHDETRKAKTTISKLRNEQTHTDSLQGDEITKLSIRRGKTPITNFL</sequence>
<reference evidence="2 3" key="1">
    <citation type="submission" date="2024-01" db="EMBL/GenBank/DDBJ databases">
        <title>Genome assemblies of Stephania.</title>
        <authorList>
            <person name="Yang L."/>
        </authorList>
    </citation>
    <scope>NUCLEOTIDE SEQUENCE [LARGE SCALE GENOMIC DNA]</scope>
    <source>
        <strain evidence="2">JXDWG</strain>
        <tissue evidence="2">Leaf</tissue>
    </source>
</reference>
<evidence type="ECO:0000256" key="1">
    <source>
        <dbReference type="SAM" id="Phobius"/>
    </source>
</evidence>
<keyword evidence="1" id="KW-0472">Membrane</keyword>
<accession>A0AAP0NUJ0</accession>
<name>A0AAP0NUJ0_9MAGN</name>
<proteinExistence type="predicted"/>
<evidence type="ECO:0000313" key="3">
    <source>
        <dbReference type="Proteomes" id="UP001419268"/>
    </source>
</evidence>
<keyword evidence="1" id="KW-1133">Transmembrane helix</keyword>